<keyword evidence="3" id="KW-0862">Zinc</keyword>
<accession>A0A388KNS2</accession>
<dbReference type="OrthoDB" id="1711136at2759"/>
<feature type="domain" description="RING-type" evidence="5">
    <location>
        <begin position="67"/>
        <end position="102"/>
    </location>
</feature>
<dbReference type="Pfam" id="PF13920">
    <property type="entry name" value="zf-C3HC4_3"/>
    <property type="match status" value="1"/>
</dbReference>
<dbReference type="PANTHER" id="PTHR42647:SF72">
    <property type="entry name" value="EF-HAND CALCIUM-BINDING DOMAIN-CONTAINING PROTEIN 4A"/>
    <property type="match status" value="1"/>
</dbReference>
<dbReference type="GO" id="GO:0004842">
    <property type="term" value="F:ubiquitin-protein transferase activity"/>
    <property type="evidence" value="ECO:0007669"/>
    <property type="project" value="TreeGrafter"/>
</dbReference>
<comment type="caution">
    <text evidence="6">The sequence shown here is derived from an EMBL/GenBank/DDBJ whole genome shotgun (WGS) entry which is preliminary data.</text>
</comment>
<sequence length="114" mass="12532">MGNKRSRPVTTDGAGEGEPTLHNLLVKFVEDEGKGLSMEGLEEMAILLQSALSACIKAKERKAAWLCRVCLDSEVRVVLKPCRHACLCEECSNQLVACPICRIKVTGREKFILS</sequence>
<gene>
    <name evidence="6" type="ORF">CBR_g9107</name>
</gene>
<dbReference type="InterPro" id="IPR013083">
    <property type="entry name" value="Znf_RING/FYVE/PHD"/>
</dbReference>
<keyword evidence="7" id="KW-1185">Reference proteome</keyword>
<evidence type="ECO:0000259" key="5">
    <source>
        <dbReference type="PROSITE" id="PS50089"/>
    </source>
</evidence>
<dbReference type="Gene3D" id="3.30.40.10">
    <property type="entry name" value="Zinc/RING finger domain, C3HC4 (zinc finger)"/>
    <property type="match status" value="1"/>
</dbReference>
<dbReference type="Proteomes" id="UP000265515">
    <property type="component" value="Unassembled WGS sequence"/>
</dbReference>
<dbReference type="EMBL" id="BFEA01000152">
    <property type="protein sequence ID" value="GBG71694.1"/>
    <property type="molecule type" value="Genomic_DNA"/>
</dbReference>
<dbReference type="SMART" id="SM00184">
    <property type="entry name" value="RING"/>
    <property type="match status" value="1"/>
</dbReference>
<protein>
    <recommendedName>
        <fullName evidence="5">RING-type domain-containing protein</fullName>
    </recommendedName>
</protein>
<name>A0A388KNS2_CHABU</name>
<evidence type="ECO:0000256" key="1">
    <source>
        <dbReference type="ARBA" id="ARBA00022723"/>
    </source>
</evidence>
<dbReference type="InterPro" id="IPR001841">
    <property type="entry name" value="Znf_RING"/>
</dbReference>
<reference evidence="6 7" key="1">
    <citation type="journal article" date="2018" name="Cell">
        <title>The Chara Genome: Secondary Complexity and Implications for Plant Terrestrialization.</title>
        <authorList>
            <person name="Nishiyama T."/>
            <person name="Sakayama H."/>
            <person name="Vries J.D."/>
            <person name="Buschmann H."/>
            <person name="Saint-Marcoux D."/>
            <person name="Ullrich K.K."/>
            <person name="Haas F.B."/>
            <person name="Vanderstraeten L."/>
            <person name="Becker D."/>
            <person name="Lang D."/>
            <person name="Vosolsobe S."/>
            <person name="Rombauts S."/>
            <person name="Wilhelmsson P.K.I."/>
            <person name="Janitza P."/>
            <person name="Kern R."/>
            <person name="Heyl A."/>
            <person name="Rumpler F."/>
            <person name="Villalobos L.I.A.C."/>
            <person name="Clay J.M."/>
            <person name="Skokan R."/>
            <person name="Toyoda A."/>
            <person name="Suzuki Y."/>
            <person name="Kagoshima H."/>
            <person name="Schijlen E."/>
            <person name="Tajeshwar N."/>
            <person name="Catarino B."/>
            <person name="Hetherington A.J."/>
            <person name="Saltykova A."/>
            <person name="Bonnot C."/>
            <person name="Breuninger H."/>
            <person name="Symeonidi A."/>
            <person name="Radhakrishnan G.V."/>
            <person name="Van Nieuwerburgh F."/>
            <person name="Deforce D."/>
            <person name="Chang C."/>
            <person name="Karol K.G."/>
            <person name="Hedrich R."/>
            <person name="Ulvskov P."/>
            <person name="Glockner G."/>
            <person name="Delwiche C.F."/>
            <person name="Petrasek J."/>
            <person name="Van de Peer Y."/>
            <person name="Friml J."/>
            <person name="Beilby M."/>
            <person name="Dolan L."/>
            <person name="Kohara Y."/>
            <person name="Sugano S."/>
            <person name="Fujiyama A."/>
            <person name="Delaux P.-M."/>
            <person name="Quint M."/>
            <person name="TheiBen G."/>
            <person name="Hagemann M."/>
            <person name="Harholt J."/>
            <person name="Dunand C."/>
            <person name="Zachgo S."/>
            <person name="Langdale J."/>
            <person name="Maumus F."/>
            <person name="Straeten D.V.D."/>
            <person name="Gould S.B."/>
            <person name="Rensing S.A."/>
        </authorList>
    </citation>
    <scope>NUCLEOTIDE SEQUENCE [LARGE SCALE GENOMIC DNA]</scope>
    <source>
        <strain evidence="6 7">S276</strain>
    </source>
</reference>
<dbReference type="PROSITE" id="PS50089">
    <property type="entry name" value="ZF_RING_2"/>
    <property type="match status" value="1"/>
</dbReference>
<dbReference type="AlphaFoldDB" id="A0A388KNS2"/>
<dbReference type="PANTHER" id="PTHR42647">
    <property type="entry name" value="SBP (S-RIBONUCLEASE BINDING PROTEIN) FAMILY PROTEIN"/>
    <property type="match status" value="1"/>
</dbReference>
<evidence type="ECO:0000256" key="2">
    <source>
        <dbReference type="ARBA" id="ARBA00022771"/>
    </source>
</evidence>
<evidence type="ECO:0000313" key="7">
    <source>
        <dbReference type="Proteomes" id="UP000265515"/>
    </source>
</evidence>
<evidence type="ECO:0000256" key="4">
    <source>
        <dbReference type="PROSITE-ProRule" id="PRU00175"/>
    </source>
</evidence>
<keyword evidence="1" id="KW-0479">Metal-binding</keyword>
<dbReference type="SUPFAM" id="SSF57850">
    <property type="entry name" value="RING/U-box"/>
    <property type="match status" value="1"/>
</dbReference>
<dbReference type="GO" id="GO:0008270">
    <property type="term" value="F:zinc ion binding"/>
    <property type="evidence" value="ECO:0007669"/>
    <property type="project" value="UniProtKB-KW"/>
</dbReference>
<proteinExistence type="predicted"/>
<keyword evidence="2 4" id="KW-0863">Zinc-finger</keyword>
<evidence type="ECO:0000313" key="6">
    <source>
        <dbReference type="EMBL" id="GBG71694.1"/>
    </source>
</evidence>
<evidence type="ECO:0000256" key="3">
    <source>
        <dbReference type="ARBA" id="ARBA00022833"/>
    </source>
</evidence>
<organism evidence="6 7">
    <name type="scientific">Chara braunii</name>
    <name type="common">Braun's stonewort</name>
    <dbReference type="NCBI Taxonomy" id="69332"/>
    <lineage>
        <taxon>Eukaryota</taxon>
        <taxon>Viridiplantae</taxon>
        <taxon>Streptophyta</taxon>
        <taxon>Charophyceae</taxon>
        <taxon>Charales</taxon>
        <taxon>Characeae</taxon>
        <taxon>Chara</taxon>
    </lineage>
</organism>
<dbReference type="STRING" id="69332.A0A388KNS2"/>
<dbReference type="Gramene" id="GBG71694">
    <property type="protein sequence ID" value="GBG71694"/>
    <property type="gene ID" value="CBR_g9107"/>
</dbReference>